<gene>
    <name evidence="1" type="ORF">Maq22A_c11175</name>
</gene>
<evidence type="ECO:0000313" key="1">
    <source>
        <dbReference type="EMBL" id="BAQ45497.1"/>
    </source>
</evidence>
<dbReference type="EMBL" id="AP014704">
    <property type="protein sequence ID" value="BAQ45497.1"/>
    <property type="molecule type" value="Genomic_DNA"/>
</dbReference>
<proteinExistence type="predicted"/>
<sequence length="64" mass="7311">MIAYKIPRARAIIEDIFYASGIPSDNEIEDNFTRLYQYYKGGWGHADAPVSTQYIALYHRPEGG</sequence>
<dbReference type="KEGG" id="maqu:Maq22A_c11175"/>
<reference evidence="2" key="2">
    <citation type="submission" date="2015-01" db="EMBL/GenBank/DDBJ databases">
        <title>Complete genome sequence of Methylobacterium aquaticum strain 22A.</title>
        <authorList>
            <person name="Tani A."/>
            <person name="Ogura Y."/>
            <person name="Hayashi T."/>
        </authorList>
    </citation>
    <scope>NUCLEOTIDE SEQUENCE [LARGE SCALE GENOMIC DNA]</scope>
    <source>
        <strain evidence="2">MA-22A</strain>
    </source>
</reference>
<protein>
    <submittedName>
        <fullName evidence="1">Uncharacterized protein</fullName>
    </submittedName>
</protein>
<dbReference type="STRING" id="270351.Maq22A_c11175"/>
<name>A0A0C6FEY1_9HYPH</name>
<evidence type="ECO:0000313" key="2">
    <source>
        <dbReference type="Proteomes" id="UP000061432"/>
    </source>
</evidence>
<dbReference type="PATRIC" id="fig|270351.10.peg.2153"/>
<organism evidence="1 2">
    <name type="scientific">Methylobacterium aquaticum</name>
    <dbReference type="NCBI Taxonomy" id="270351"/>
    <lineage>
        <taxon>Bacteria</taxon>
        <taxon>Pseudomonadati</taxon>
        <taxon>Pseudomonadota</taxon>
        <taxon>Alphaproteobacteria</taxon>
        <taxon>Hyphomicrobiales</taxon>
        <taxon>Methylobacteriaceae</taxon>
        <taxon>Methylobacterium</taxon>
    </lineage>
</organism>
<accession>A0A0C6FEY1</accession>
<dbReference type="Proteomes" id="UP000061432">
    <property type="component" value="Chromosome"/>
</dbReference>
<reference evidence="1 2" key="1">
    <citation type="journal article" date="2015" name="Genome Announc.">
        <title>Complete Genome Sequence of Methylobacterium aquaticum Strain 22A, Isolated from Racomitrium japonicum Moss.</title>
        <authorList>
            <person name="Tani A."/>
            <person name="Ogura Y."/>
            <person name="Hayashi T."/>
            <person name="Kimbara K."/>
        </authorList>
    </citation>
    <scope>NUCLEOTIDE SEQUENCE [LARGE SCALE GENOMIC DNA]</scope>
    <source>
        <strain evidence="1 2">MA-22A</strain>
    </source>
</reference>
<dbReference type="AlphaFoldDB" id="A0A0C6FEY1"/>